<keyword evidence="1" id="KW-0732">Signal</keyword>
<gene>
    <name evidence="2" type="primary">pagL</name>
    <name evidence="2" type="ORF">GCM10011613_17660</name>
</gene>
<evidence type="ECO:0000313" key="2">
    <source>
        <dbReference type="EMBL" id="GGY73081.1"/>
    </source>
</evidence>
<accession>A0ABQ3AZY5</accession>
<dbReference type="EMBL" id="BMYZ01000001">
    <property type="protein sequence ID" value="GGY73081.1"/>
    <property type="molecule type" value="Genomic_DNA"/>
</dbReference>
<name>A0ABQ3AZY5_9GAMM</name>
<evidence type="ECO:0000256" key="1">
    <source>
        <dbReference type="SAM" id="SignalP"/>
    </source>
</evidence>
<proteinExistence type="predicted"/>
<dbReference type="Proteomes" id="UP000619761">
    <property type="component" value="Unassembled WGS sequence"/>
</dbReference>
<dbReference type="InterPro" id="IPR018550">
    <property type="entry name" value="Lipid-A_deacylase-rel"/>
</dbReference>
<sequence length="175" mass="19530">MRQIVIAFVCFLSLSASVAHAVDRIHISVGSLSRPSYHVDTISSYRAGLSWDTELLNDYLSDQSSIRLESSIGLNQTSLGDVYDITAAPVFHYQFKKFDQKAFFEISAGIAYLSDTDWAAYHDMGSNLQFADRIGFGYAFEKSEISINFFHFSNGGTNAHNPGCDMLLLRTSFKI</sequence>
<organism evidence="2 3">
    <name type="scientific">Cellvibrio zantedeschiae</name>
    <dbReference type="NCBI Taxonomy" id="1237077"/>
    <lineage>
        <taxon>Bacteria</taxon>
        <taxon>Pseudomonadati</taxon>
        <taxon>Pseudomonadota</taxon>
        <taxon>Gammaproteobacteria</taxon>
        <taxon>Cellvibrionales</taxon>
        <taxon>Cellvibrionaceae</taxon>
        <taxon>Cellvibrio</taxon>
    </lineage>
</organism>
<keyword evidence="3" id="KW-1185">Reference proteome</keyword>
<evidence type="ECO:0000313" key="3">
    <source>
        <dbReference type="Proteomes" id="UP000619761"/>
    </source>
</evidence>
<feature type="chain" id="PRO_5046573840" evidence="1">
    <location>
        <begin position="22"/>
        <end position="175"/>
    </location>
</feature>
<comment type="caution">
    <text evidence="2">The sequence shown here is derived from an EMBL/GenBank/DDBJ whole genome shotgun (WGS) entry which is preliminary data.</text>
</comment>
<dbReference type="Pfam" id="PF09411">
    <property type="entry name" value="PagL"/>
    <property type="match status" value="1"/>
</dbReference>
<dbReference type="RefSeq" id="WP_189417633.1">
    <property type="nucleotide sequence ID" value="NZ_BMYZ01000001.1"/>
</dbReference>
<feature type="signal peptide" evidence="1">
    <location>
        <begin position="1"/>
        <end position="21"/>
    </location>
</feature>
<protein>
    <submittedName>
        <fullName evidence="2">Lipid A deacylase PagL</fullName>
    </submittedName>
</protein>
<dbReference type="Gene3D" id="2.40.160.20">
    <property type="match status" value="1"/>
</dbReference>
<reference evidence="3" key="1">
    <citation type="journal article" date="2019" name="Int. J. Syst. Evol. Microbiol.">
        <title>The Global Catalogue of Microorganisms (GCM) 10K type strain sequencing project: providing services to taxonomists for standard genome sequencing and annotation.</title>
        <authorList>
            <consortium name="The Broad Institute Genomics Platform"/>
            <consortium name="The Broad Institute Genome Sequencing Center for Infectious Disease"/>
            <person name="Wu L."/>
            <person name="Ma J."/>
        </authorList>
    </citation>
    <scope>NUCLEOTIDE SEQUENCE [LARGE SCALE GENOMIC DNA]</scope>
    <source>
        <strain evidence="3">KCTC 32239</strain>
    </source>
</reference>